<evidence type="ECO:0000313" key="2">
    <source>
        <dbReference type="EMBL" id="CDY36992.1"/>
    </source>
</evidence>
<reference evidence="2 3" key="1">
    <citation type="journal article" date="2014" name="Science">
        <title>Plant genetics. Early allopolyploid evolution in the post-Neolithic Brassica napus oilseed genome.</title>
        <authorList>
            <person name="Chalhoub B."/>
            <person name="Denoeud F."/>
            <person name="Liu S."/>
            <person name="Parkin I.A."/>
            <person name="Tang H."/>
            <person name="Wang X."/>
            <person name="Chiquet J."/>
            <person name="Belcram H."/>
            <person name="Tong C."/>
            <person name="Samans B."/>
            <person name="Correa M."/>
            <person name="Da Silva C."/>
            <person name="Just J."/>
            <person name="Falentin C."/>
            <person name="Koh C.S."/>
            <person name="Le Clainche I."/>
            <person name="Bernard M."/>
            <person name="Bento P."/>
            <person name="Noel B."/>
            <person name="Labadie K."/>
            <person name="Alberti A."/>
            <person name="Charles M."/>
            <person name="Arnaud D."/>
            <person name="Guo H."/>
            <person name="Daviaud C."/>
            <person name="Alamery S."/>
            <person name="Jabbari K."/>
            <person name="Zhao M."/>
            <person name="Edger P.P."/>
            <person name="Chelaifa H."/>
            <person name="Tack D."/>
            <person name="Lassalle G."/>
            <person name="Mestiri I."/>
            <person name="Schnel N."/>
            <person name="Le Paslier M.C."/>
            <person name="Fan G."/>
            <person name="Renault V."/>
            <person name="Bayer P.E."/>
            <person name="Golicz A.A."/>
            <person name="Manoli S."/>
            <person name="Lee T.H."/>
            <person name="Thi V.H."/>
            <person name="Chalabi S."/>
            <person name="Hu Q."/>
            <person name="Fan C."/>
            <person name="Tollenaere R."/>
            <person name="Lu Y."/>
            <person name="Battail C."/>
            <person name="Shen J."/>
            <person name="Sidebottom C.H."/>
            <person name="Wang X."/>
            <person name="Canaguier A."/>
            <person name="Chauveau A."/>
            <person name="Berard A."/>
            <person name="Deniot G."/>
            <person name="Guan M."/>
            <person name="Liu Z."/>
            <person name="Sun F."/>
            <person name="Lim Y.P."/>
            <person name="Lyons E."/>
            <person name="Town C.D."/>
            <person name="Bancroft I."/>
            <person name="Wang X."/>
            <person name="Meng J."/>
            <person name="Ma J."/>
            <person name="Pires J.C."/>
            <person name="King G.J."/>
            <person name="Brunel D."/>
            <person name="Delourme R."/>
            <person name="Renard M."/>
            <person name="Aury J.M."/>
            <person name="Adams K.L."/>
            <person name="Batley J."/>
            <person name="Snowdon R.J."/>
            <person name="Tost J."/>
            <person name="Edwards D."/>
            <person name="Zhou Y."/>
            <person name="Hua W."/>
            <person name="Sharpe A.G."/>
            <person name="Paterson A.H."/>
            <person name="Guan C."/>
            <person name="Wincker P."/>
        </authorList>
    </citation>
    <scope>NUCLEOTIDE SEQUENCE [LARGE SCALE GENOMIC DNA]</scope>
    <source>
        <strain evidence="3">cv. Darmor-bzh</strain>
    </source>
</reference>
<organism evidence="2 3">
    <name type="scientific">Brassica napus</name>
    <name type="common">Rape</name>
    <dbReference type="NCBI Taxonomy" id="3708"/>
    <lineage>
        <taxon>Eukaryota</taxon>
        <taxon>Viridiplantae</taxon>
        <taxon>Streptophyta</taxon>
        <taxon>Embryophyta</taxon>
        <taxon>Tracheophyta</taxon>
        <taxon>Spermatophyta</taxon>
        <taxon>Magnoliopsida</taxon>
        <taxon>eudicotyledons</taxon>
        <taxon>Gunneridae</taxon>
        <taxon>Pentapetalae</taxon>
        <taxon>rosids</taxon>
        <taxon>malvids</taxon>
        <taxon>Brassicales</taxon>
        <taxon>Brassicaceae</taxon>
        <taxon>Brassiceae</taxon>
        <taxon>Brassica</taxon>
    </lineage>
</organism>
<name>A0A078HGN0_BRANA</name>
<accession>A0A078HGN0</accession>
<dbReference type="Proteomes" id="UP001295469">
    <property type="component" value="Chromosome C09"/>
</dbReference>
<dbReference type="EMBL" id="HG994373">
    <property type="protein sequence ID" value="CAF1731707.1"/>
    <property type="molecule type" value="Genomic_DNA"/>
</dbReference>
<dbReference type="AlphaFoldDB" id="A0A078HGN0"/>
<dbReference type="Gramene" id="CDY36992">
    <property type="protein sequence ID" value="CDY36992"/>
    <property type="gene ID" value="GSBRNA2T00063161001"/>
</dbReference>
<gene>
    <name evidence="2" type="primary">BnaC09g18080D</name>
    <name evidence="1" type="ORF">DARMORV10_C09P26680.1</name>
    <name evidence="2" type="ORF">GSBRNA2T00063161001</name>
</gene>
<proteinExistence type="predicted"/>
<protein>
    <submittedName>
        <fullName evidence="1">(rape) hypothetical protein</fullName>
    </submittedName>
    <submittedName>
        <fullName evidence="2">BnaC09g18080D protein</fullName>
    </submittedName>
</protein>
<dbReference type="PaxDb" id="3708-A0A078HGN0"/>
<sequence length="61" mass="6843">MLVSTTENTWKELMERWCFERAVQHFLTYGDDGNQGSVRIAAGRLVEALEVPSICVNVASL</sequence>
<reference evidence="1" key="3">
    <citation type="submission" date="2021-01" db="EMBL/GenBank/DDBJ databases">
        <authorList>
            <consortium name="Genoscope - CEA"/>
            <person name="William W."/>
        </authorList>
    </citation>
    <scope>NUCLEOTIDE SEQUENCE</scope>
</reference>
<dbReference type="Proteomes" id="UP000028999">
    <property type="component" value="Unassembled WGS sequence"/>
</dbReference>
<reference evidence="2" key="2">
    <citation type="submission" date="2014-06" db="EMBL/GenBank/DDBJ databases">
        <authorList>
            <person name="Genoscope - CEA"/>
        </authorList>
    </citation>
    <scope>NUCLEOTIDE SEQUENCE</scope>
</reference>
<dbReference type="EMBL" id="LK032388">
    <property type="protein sequence ID" value="CDY36992.1"/>
    <property type="molecule type" value="Genomic_DNA"/>
</dbReference>
<evidence type="ECO:0000313" key="1">
    <source>
        <dbReference type="EMBL" id="CAF1731707.1"/>
    </source>
</evidence>
<keyword evidence="3" id="KW-1185">Reference proteome</keyword>
<evidence type="ECO:0000313" key="3">
    <source>
        <dbReference type="Proteomes" id="UP000028999"/>
    </source>
</evidence>